<dbReference type="OrthoDB" id="8065733at2759"/>
<dbReference type="Pfam" id="PF05380">
    <property type="entry name" value="Peptidase_A17"/>
    <property type="match status" value="1"/>
</dbReference>
<comment type="caution">
    <text evidence="1">The sequence shown here is derived from an EMBL/GenBank/DDBJ whole genome shotgun (WGS) entry which is preliminary data.</text>
</comment>
<dbReference type="PANTHER" id="PTHR47331">
    <property type="entry name" value="PHD-TYPE DOMAIN-CONTAINING PROTEIN"/>
    <property type="match status" value="1"/>
</dbReference>
<accession>A0A8S4QVL4</accession>
<evidence type="ECO:0000313" key="2">
    <source>
        <dbReference type="Proteomes" id="UP000838756"/>
    </source>
</evidence>
<keyword evidence="2" id="KW-1185">Reference proteome</keyword>
<evidence type="ECO:0000313" key="1">
    <source>
        <dbReference type="EMBL" id="CAH2226403.1"/>
    </source>
</evidence>
<protein>
    <submittedName>
        <fullName evidence="1">Jg22167 protein</fullName>
    </submittedName>
</protein>
<dbReference type="EMBL" id="CAKXAJ010021249">
    <property type="protein sequence ID" value="CAH2226403.1"/>
    <property type="molecule type" value="Genomic_DNA"/>
</dbReference>
<feature type="non-terminal residue" evidence="1">
    <location>
        <position position="154"/>
    </location>
</feature>
<proteinExistence type="predicted"/>
<dbReference type="PANTHER" id="PTHR47331:SF6">
    <property type="entry name" value="DOUBLECORTIN DOMAIN-CONTAINING PROTEIN"/>
    <property type="match status" value="1"/>
</dbReference>
<dbReference type="Proteomes" id="UP000838756">
    <property type="component" value="Unassembled WGS sequence"/>
</dbReference>
<gene>
    <name evidence="1" type="primary">jg22167</name>
    <name evidence="1" type="ORF">PAEG_LOCUS7109</name>
</gene>
<reference evidence="1" key="1">
    <citation type="submission" date="2022-03" db="EMBL/GenBank/DDBJ databases">
        <authorList>
            <person name="Lindestad O."/>
        </authorList>
    </citation>
    <scope>NUCLEOTIDE SEQUENCE</scope>
</reference>
<dbReference type="AlphaFoldDB" id="A0A8S4QVL4"/>
<sequence length="154" mass="17540">MRSPITKRSILSDVARLFDPFGWLAPVIVMAKVLIQKLWLCSLGWDDELPVELREEWMKYRGELIHLQHLKIPRWLKTTNNNKDVQIHGFADASTQAYAAVVYLRIVETSTNDTEGHDVVHVTMIASRTKIAPLKQLSVPRLELCAAVLLAQLI</sequence>
<organism evidence="1 2">
    <name type="scientific">Pararge aegeria aegeria</name>
    <dbReference type="NCBI Taxonomy" id="348720"/>
    <lineage>
        <taxon>Eukaryota</taxon>
        <taxon>Metazoa</taxon>
        <taxon>Ecdysozoa</taxon>
        <taxon>Arthropoda</taxon>
        <taxon>Hexapoda</taxon>
        <taxon>Insecta</taxon>
        <taxon>Pterygota</taxon>
        <taxon>Neoptera</taxon>
        <taxon>Endopterygota</taxon>
        <taxon>Lepidoptera</taxon>
        <taxon>Glossata</taxon>
        <taxon>Ditrysia</taxon>
        <taxon>Papilionoidea</taxon>
        <taxon>Nymphalidae</taxon>
        <taxon>Satyrinae</taxon>
        <taxon>Satyrini</taxon>
        <taxon>Parargina</taxon>
        <taxon>Pararge</taxon>
    </lineage>
</organism>
<dbReference type="InterPro" id="IPR008042">
    <property type="entry name" value="Retrotrans_Pao"/>
</dbReference>
<name>A0A8S4QVL4_9NEOP</name>